<dbReference type="RefSeq" id="WP_182984522.1">
    <property type="nucleotide sequence ID" value="NZ_JABEQD010000001.1"/>
</dbReference>
<dbReference type="NCBIfam" id="NF005450">
    <property type="entry name" value="PRK07042.1"/>
    <property type="match status" value="1"/>
</dbReference>
<gene>
    <name evidence="3" type="ORF">HLH36_00170</name>
</gene>
<comment type="caution">
    <text evidence="3">The sequence shown here is derived from an EMBL/GenBank/DDBJ whole genome shotgun (WGS) entry which is preliminary data.</text>
</comment>
<keyword evidence="3" id="KW-0378">Hydrolase</keyword>
<dbReference type="Pfam" id="PF01425">
    <property type="entry name" value="Amidase"/>
    <property type="match status" value="1"/>
</dbReference>
<dbReference type="PANTHER" id="PTHR11895:SF173">
    <property type="entry name" value="GLUTAMYL-TRNA AMIDOTRANSFERASE SUBUNIT A"/>
    <property type="match status" value="1"/>
</dbReference>
<sequence length="469" mass="50048">MYDTCTTGSPAELSAACLVERYRSGALSPVEVVRSVLERIEAWEPALHATYAMSADAALAEARASEARWRDHAPLGLLDGVPVTVKENIASKGVPSPLGSAATDLVPATQDAPPMARLREAGAILVTKTTMPDFGLLAASPSSFHPLTRNPWDPSKTPGGSSSGAAAAAAAGYGPLHVGTDIGGSIRIPAGFCGVFGLKPSWGRVPHLPPYFFRVTGPITRDVADAATMMQVMSLPDDRDYMSLPFQPVAWSDLAHASLKGLRLGLLLDPGSGLCLDPEVEAAVTSAARTFEAHGADVELVENWIEPAMRDGFSTFMHIRAAVDLEDLAPEQQARLHPQLREALLKQPAIGGKAFYRAYQNVLAMRQRTAQVTGRFNFVLSPVSPVPAFAAESWCANPESGLMYDIAYTCVHNVSEQPAAAINCGYTQAGLPIGLQIAGRRFDDIGVLRLARAWELMRPAQHAWPKPPA</sequence>
<evidence type="ECO:0000256" key="1">
    <source>
        <dbReference type="SAM" id="MobiDB-lite"/>
    </source>
</evidence>
<dbReference type="InterPro" id="IPR023631">
    <property type="entry name" value="Amidase_dom"/>
</dbReference>
<dbReference type="InterPro" id="IPR036928">
    <property type="entry name" value="AS_sf"/>
</dbReference>
<dbReference type="EMBL" id="JABEQD010000001">
    <property type="protein sequence ID" value="MBB2166788.1"/>
    <property type="molecule type" value="Genomic_DNA"/>
</dbReference>
<dbReference type="EC" id="3.5.1.4" evidence="3"/>
<name>A0A7W4IPX1_9PROT</name>
<dbReference type="SUPFAM" id="SSF75304">
    <property type="entry name" value="Amidase signature (AS) enzymes"/>
    <property type="match status" value="1"/>
</dbReference>
<feature type="domain" description="Amidase" evidence="2">
    <location>
        <begin position="31"/>
        <end position="447"/>
    </location>
</feature>
<reference evidence="3 4" key="1">
    <citation type="submission" date="2020-04" db="EMBL/GenBank/DDBJ databases">
        <title>Description of novel Gluconacetobacter.</title>
        <authorList>
            <person name="Sombolestani A."/>
        </authorList>
    </citation>
    <scope>NUCLEOTIDE SEQUENCE [LARGE SCALE GENOMIC DNA]</scope>
    <source>
        <strain evidence="3 4">LMG 27801</strain>
    </source>
</reference>
<protein>
    <submittedName>
        <fullName evidence="3">Amidase</fullName>
        <ecNumber evidence="3">3.5.1.4</ecNumber>
    </submittedName>
</protein>
<dbReference type="Gene3D" id="3.90.1300.10">
    <property type="entry name" value="Amidase signature (AS) domain"/>
    <property type="match status" value="1"/>
</dbReference>
<evidence type="ECO:0000313" key="3">
    <source>
        <dbReference type="EMBL" id="MBB2166788.1"/>
    </source>
</evidence>
<accession>A0A7W4IPX1</accession>
<dbReference type="GO" id="GO:0004040">
    <property type="term" value="F:amidase activity"/>
    <property type="evidence" value="ECO:0007669"/>
    <property type="project" value="UniProtKB-EC"/>
</dbReference>
<organism evidence="3 4">
    <name type="scientific">Gluconacetobacter aggeris</name>
    <dbReference type="NCBI Taxonomy" id="1286186"/>
    <lineage>
        <taxon>Bacteria</taxon>
        <taxon>Pseudomonadati</taxon>
        <taxon>Pseudomonadota</taxon>
        <taxon>Alphaproteobacteria</taxon>
        <taxon>Acetobacterales</taxon>
        <taxon>Acetobacteraceae</taxon>
        <taxon>Gluconacetobacter</taxon>
    </lineage>
</organism>
<dbReference type="Proteomes" id="UP000559860">
    <property type="component" value="Unassembled WGS sequence"/>
</dbReference>
<keyword evidence="4" id="KW-1185">Reference proteome</keyword>
<dbReference type="AlphaFoldDB" id="A0A7W4IPX1"/>
<proteinExistence type="predicted"/>
<dbReference type="PANTHER" id="PTHR11895">
    <property type="entry name" value="TRANSAMIDASE"/>
    <property type="match status" value="1"/>
</dbReference>
<evidence type="ECO:0000259" key="2">
    <source>
        <dbReference type="Pfam" id="PF01425"/>
    </source>
</evidence>
<evidence type="ECO:0000313" key="4">
    <source>
        <dbReference type="Proteomes" id="UP000559860"/>
    </source>
</evidence>
<feature type="region of interest" description="Disordered" evidence="1">
    <location>
        <begin position="147"/>
        <end position="166"/>
    </location>
</feature>
<dbReference type="InterPro" id="IPR000120">
    <property type="entry name" value="Amidase"/>
</dbReference>